<protein>
    <submittedName>
        <fullName evidence="1">ATP-dependent Clp protease adaptor protein ClpS</fullName>
    </submittedName>
</protein>
<keyword evidence="2" id="KW-1185">Reference proteome</keyword>
<dbReference type="RefSeq" id="WP_010851017.1">
    <property type="nucleotide sequence ID" value="NZ_HF570956.1"/>
</dbReference>
<keyword evidence="1" id="KW-0645">Protease</keyword>
<dbReference type="OrthoDB" id="3268479at2"/>
<sequence>MARGFRRRGKGADLRYAAKLDEVERGVVIGLMEQVIELLDAPAAPTEAADPFDQIVAGMGGLGIGVSVLPEDQQGWPSAGPVPEDARSFGERDPALQRLLPAGNRSDEQVSAEFRRLTEDGLKQRKAAALRRSIAALSGDSGSVEVDAATAPLLLAALTDVRLVLGERLELRDDTDVERLEVIVDTLAPDDPLVYAMVVYDFLTWLQETLAGELLRSLDSGGQG</sequence>
<name>N0E592_9MICO</name>
<accession>N0E592</accession>
<gene>
    <name evidence="1" type="primary">clpS</name>
    <name evidence="1" type="ORF">BN10_820022</name>
</gene>
<dbReference type="HOGENOM" id="CLU_087287_2_0_11"/>
<evidence type="ECO:0000313" key="1">
    <source>
        <dbReference type="EMBL" id="CCH71186.1"/>
    </source>
</evidence>
<reference evidence="1 2" key="1">
    <citation type="journal article" date="2013" name="ISME J.">
        <title>A metabolic model for members of the genus Tetrasphaera involved in enhanced biological phosphorus removal.</title>
        <authorList>
            <person name="Kristiansen R."/>
            <person name="Nguyen H.T.T."/>
            <person name="Saunders A.M."/>
            <person name="Nielsen J.L."/>
            <person name="Wimmer R."/>
            <person name="Le V.Q."/>
            <person name="McIlroy S.J."/>
            <person name="Petrovski S."/>
            <person name="Seviour R.J."/>
            <person name="Calteau A."/>
            <person name="Nielsen K.L."/>
            <person name="Nielsen P.H."/>
        </authorList>
    </citation>
    <scope>NUCLEOTIDE SEQUENCE [LARGE SCALE GENOMIC DNA]</scope>
    <source>
        <strain evidence="1 2">Lp2</strain>
    </source>
</reference>
<keyword evidence="1" id="KW-0378">Hydrolase</keyword>
<dbReference type="EMBL" id="CAIZ01000155">
    <property type="protein sequence ID" value="CCH71186.1"/>
    <property type="molecule type" value="Genomic_DNA"/>
</dbReference>
<comment type="caution">
    <text evidence="1">The sequence shown here is derived from an EMBL/GenBank/DDBJ whole genome shotgun (WGS) entry which is preliminary data.</text>
</comment>
<dbReference type="Proteomes" id="UP000013167">
    <property type="component" value="Unassembled WGS sequence"/>
</dbReference>
<dbReference type="AlphaFoldDB" id="N0E592"/>
<dbReference type="GO" id="GO:0006508">
    <property type="term" value="P:proteolysis"/>
    <property type="evidence" value="ECO:0007669"/>
    <property type="project" value="UniProtKB-KW"/>
</dbReference>
<evidence type="ECO:0000313" key="2">
    <source>
        <dbReference type="Proteomes" id="UP000013167"/>
    </source>
</evidence>
<organism evidence="1 2">
    <name type="scientific">Phycicoccus elongatus Lp2</name>
    <dbReference type="NCBI Taxonomy" id="1193181"/>
    <lineage>
        <taxon>Bacteria</taxon>
        <taxon>Bacillati</taxon>
        <taxon>Actinomycetota</taxon>
        <taxon>Actinomycetes</taxon>
        <taxon>Micrococcales</taxon>
        <taxon>Intrasporangiaceae</taxon>
        <taxon>Phycicoccus</taxon>
    </lineage>
</organism>
<dbReference type="STRING" id="1193181.BN10_820022"/>
<dbReference type="InterPro" id="IPR018561">
    <property type="entry name" value="AosR"/>
</dbReference>
<dbReference type="GO" id="GO:0008233">
    <property type="term" value="F:peptidase activity"/>
    <property type="evidence" value="ECO:0007669"/>
    <property type="project" value="UniProtKB-KW"/>
</dbReference>
<proteinExistence type="predicted"/>
<dbReference type="Pfam" id="PF09438">
    <property type="entry name" value="DUF2017"/>
    <property type="match status" value="1"/>
</dbReference>
<dbReference type="eggNOG" id="ENOG5032Z6K">
    <property type="taxonomic scope" value="Bacteria"/>
</dbReference>